<dbReference type="InterPro" id="IPR010656">
    <property type="entry name" value="DctM"/>
</dbReference>
<feature type="transmembrane region" description="Helical" evidence="7">
    <location>
        <begin position="60"/>
        <end position="80"/>
    </location>
</feature>
<keyword evidence="3 7" id="KW-0997">Cell inner membrane</keyword>
<proteinExistence type="inferred from homology"/>
<dbReference type="InterPro" id="IPR004681">
    <property type="entry name" value="TRAP_DctM"/>
</dbReference>
<comment type="function">
    <text evidence="7">Part of the tripartite ATP-independent periplasmic (TRAP) transport system.</text>
</comment>
<reference evidence="9 10" key="1">
    <citation type="submission" date="2024-09" db="EMBL/GenBank/DDBJ databases">
        <authorList>
            <person name="Sun Q."/>
            <person name="Mori K."/>
        </authorList>
    </citation>
    <scope>NUCLEOTIDE SEQUENCE [LARGE SCALE GENOMIC DNA]</scope>
    <source>
        <strain evidence="9 10">KCTC 42086</strain>
    </source>
</reference>
<name>A0ABV6T791_9RHOB</name>
<evidence type="ECO:0000256" key="6">
    <source>
        <dbReference type="ARBA" id="ARBA00023136"/>
    </source>
</evidence>
<dbReference type="Pfam" id="PF06808">
    <property type="entry name" value="DctM"/>
    <property type="match status" value="1"/>
</dbReference>
<dbReference type="PIRSF" id="PIRSF006066">
    <property type="entry name" value="HI0050"/>
    <property type="match status" value="1"/>
</dbReference>
<feature type="domain" description="TRAP C4-dicarboxylate transport system permease DctM subunit" evidence="8">
    <location>
        <begin position="11"/>
        <end position="430"/>
    </location>
</feature>
<dbReference type="NCBIfam" id="TIGR00786">
    <property type="entry name" value="dctM"/>
    <property type="match status" value="1"/>
</dbReference>
<evidence type="ECO:0000256" key="1">
    <source>
        <dbReference type="ARBA" id="ARBA00004429"/>
    </source>
</evidence>
<dbReference type="Proteomes" id="UP001589920">
    <property type="component" value="Unassembled WGS sequence"/>
</dbReference>
<gene>
    <name evidence="9" type="ORF">ACFHYO_13610</name>
</gene>
<organism evidence="9 10">
    <name type="scientific">Paracoccus panacisoli</name>
    <dbReference type="NCBI Taxonomy" id="1510163"/>
    <lineage>
        <taxon>Bacteria</taxon>
        <taxon>Pseudomonadati</taxon>
        <taxon>Pseudomonadota</taxon>
        <taxon>Alphaproteobacteria</taxon>
        <taxon>Rhodobacterales</taxon>
        <taxon>Paracoccaceae</taxon>
        <taxon>Paracoccus</taxon>
    </lineage>
</organism>
<evidence type="ECO:0000256" key="7">
    <source>
        <dbReference type="RuleBase" id="RU369079"/>
    </source>
</evidence>
<keyword evidence="7" id="KW-0813">Transport</keyword>
<comment type="subunit">
    <text evidence="7">The complex comprises the extracytoplasmic solute receptor protein and the two transmembrane proteins.</text>
</comment>
<evidence type="ECO:0000256" key="2">
    <source>
        <dbReference type="ARBA" id="ARBA00022475"/>
    </source>
</evidence>
<evidence type="ECO:0000259" key="8">
    <source>
        <dbReference type="Pfam" id="PF06808"/>
    </source>
</evidence>
<comment type="subcellular location">
    <subcellularLocation>
        <location evidence="1 7">Cell inner membrane</location>
        <topology evidence="1 7">Multi-pass membrane protein</topology>
    </subcellularLocation>
</comment>
<dbReference type="RefSeq" id="WP_394321090.1">
    <property type="nucleotide sequence ID" value="NZ_JBHMQU010000073.1"/>
</dbReference>
<feature type="transmembrane region" description="Helical" evidence="7">
    <location>
        <begin position="281"/>
        <end position="301"/>
    </location>
</feature>
<evidence type="ECO:0000256" key="5">
    <source>
        <dbReference type="ARBA" id="ARBA00022989"/>
    </source>
</evidence>
<evidence type="ECO:0000313" key="10">
    <source>
        <dbReference type="Proteomes" id="UP001589920"/>
    </source>
</evidence>
<evidence type="ECO:0000313" key="9">
    <source>
        <dbReference type="EMBL" id="MFC0813142.1"/>
    </source>
</evidence>
<dbReference type="PANTHER" id="PTHR33362:SF5">
    <property type="entry name" value="C4-DICARBOXYLATE TRAP TRANSPORTER LARGE PERMEASE PROTEIN DCTM"/>
    <property type="match status" value="1"/>
</dbReference>
<feature type="transmembrane region" description="Helical" evidence="7">
    <location>
        <begin position="100"/>
        <end position="129"/>
    </location>
</feature>
<feature type="transmembrane region" description="Helical" evidence="7">
    <location>
        <begin position="173"/>
        <end position="199"/>
    </location>
</feature>
<keyword evidence="6 7" id="KW-0472">Membrane</keyword>
<keyword evidence="4 7" id="KW-0812">Transmembrane</keyword>
<feature type="transmembrane region" description="Helical" evidence="7">
    <location>
        <begin position="29"/>
        <end position="48"/>
    </location>
</feature>
<keyword evidence="2" id="KW-1003">Cell membrane</keyword>
<comment type="similarity">
    <text evidence="7">Belongs to the TRAP transporter large permease family.</text>
</comment>
<feature type="transmembrane region" description="Helical" evidence="7">
    <location>
        <begin position="249"/>
        <end position="269"/>
    </location>
</feature>
<comment type="caution">
    <text evidence="9">The sequence shown here is derived from an EMBL/GenBank/DDBJ whole genome shotgun (WGS) entry which is preliminary data.</text>
</comment>
<feature type="transmembrane region" description="Helical" evidence="7">
    <location>
        <begin position="224"/>
        <end position="243"/>
    </location>
</feature>
<evidence type="ECO:0000256" key="4">
    <source>
        <dbReference type="ARBA" id="ARBA00022692"/>
    </source>
</evidence>
<accession>A0ABV6T791</accession>
<feature type="transmembrane region" description="Helical" evidence="7">
    <location>
        <begin position="321"/>
        <end position="354"/>
    </location>
</feature>
<dbReference type="PANTHER" id="PTHR33362">
    <property type="entry name" value="SIALIC ACID TRAP TRANSPORTER PERMEASE PROTEIN SIAT-RELATED"/>
    <property type="match status" value="1"/>
</dbReference>
<keyword evidence="5 7" id="KW-1133">Transmembrane helix</keyword>
<sequence length="439" mass="45973">MTGIAAGLTGFAVLLALMAIRIPIAVAMLAVGIGGYGLVNGWLPLLAYLKTNTYYQFSTYSLSVIPLFVLMGEFATHAGLSRALYRSAAAFLGHLRGGLAMASIGGCAAFGAICGSSLATAATMGQVALPEMRRYNYSGALATGSLAAGGTLGILIPPSVILVLYALMAEQNIAKMFVAAMVPGILAAIGYMIAVAVFVRLRPDAGPAAPAASWGERLASLKETWSIIVIFGVVIVGMYRGWFTPTEGAAVGAFGAFVLAVLHGGMRLSGLIECLQGTAKTTGMIFLIMLGAEMFNAFLSATQAPMLAAQMIVEAGHSPMLILLAILVLYLAMGCVMDSMSMLLLTIPIFYPIIGGLDFGMSREDTLIWFGILAVVVVEVGLITPPVGMNVFVINGMARDVPMWESFKGVMPFLISDFIRIGILIAFPAITLGLVRAFG</sequence>
<evidence type="ECO:0000256" key="3">
    <source>
        <dbReference type="ARBA" id="ARBA00022519"/>
    </source>
</evidence>
<feature type="transmembrane region" description="Helical" evidence="7">
    <location>
        <begin position="141"/>
        <end position="167"/>
    </location>
</feature>
<dbReference type="EMBL" id="JBHMQU010000073">
    <property type="protein sequence ID" value="MFC0813142.1"/>
    <property type="molecule type" value="Genomic_DNA"/>
</dbReference>
<feature type="transmembrane region" description="Helical" evidence="7">
    <location>
        <begin position="366"/>
        <end position="393"/>
    </location>
</feature>
<keyword evidence="10" id="KW-1185">Reference proteome</keyword>
<feature type="transmembrane region" description="Helical" evidence="7">
    <location>
        <begin position="413"/>
        <end position="435"/>
    </location>
</feature>
<protein>
    <recommendedName>
        <fullName evidence="7">TRAP transporter large permease protein</fullName>
    </recommendedName>
</protein>